<dbReference type="Gene3D" id="3.30.70.100">
    <property type="match status" value="1"/>
</dbReference>
<protein>
    <submittedName>
        <fullName evidence="2">Antibiotic biosynthesis monooxygenase</fullName>
    </submittedName>
</protein>
<dbReference type="SUPFAM" id="SSF54909">
    <property type="entry name" value="Dimeric alpha+beta barrel"/>
    <property type="match status" value="1"/>
</dbReference>
<evidence type="ECO:0000259" key="1">
    <source>
        <dbReference type="PROSITE" id="PS51725"/>
    </source>
</evidence>
<sequence>MIDITDPAAGMVQLVIFTVDPARQQQVAVAVAATVEQTVAHRPGFLSATYHLSLDGTQILNYAQWASKKDFDAFVADQASQNTRAEFAALDGVRSTTGSAWCVHRTVTAGTAR</sequence>
<keyword evidence="3" id="KW-1185">Reference proteome</keyword>
<dbReference type="Proteomes" id="UP000656042">
    <property type="component" value="Unassembled WGS sequence"/>
</dbReference>
<dbReference type="InterPro" id="IPR007138">
    <property type="entry name" value="ABM_dom"/>
</dbReference>
<evidence type="ECO:0000313" key="2">
    <source>
        <dbReference type="EMBL" id="GGL10613.1"/>
    </source>
</evidence>
<feature type="domain" description="ABM" evidence="1">
    <location>
        <begin position="11"/>
        <end position="100"/>
    </location>
</feature>
<dbReference type="GO" id="GO:0004497">
    <property type="term" value="F:monooxygenase activity"/>
    <property type="evidence" value="ECO:0007669"/>
    <property type="project" value="UniProtKB-KW"/>
</dbReference>
<reference evidence="2" key="1">
    <citation type="journal article" date="2014" name="Int. J. Syst. Evol. Microbiol.">
        <title>Complete genome sequence of Corynebacterium casei LMG S-19264T (=DSM 44701T), isolated from a smear-ripened cheese.</title>
        <authorList>
            <consortium name="US DOE Joint Genome Institute (JGI-PGF)"/>
            <person name="Walter F."/>
            <person name="Albersmeier A."/>
            <person name="Kalinowski J."/>
            <person name="Ruckert C."/>
        </authorList>
    </citation>
    <scope>NUCLEOTIDE SEQUENCE</scope>
    <source>
        <strain evidence="2">CGMCC 4.7299</strain>
    </source>
</reference>
<dbReference type="InterPro" id="IPR011008">
    <property type="entry name" value="Dimeric_a/b-barrel"/>
</dbReference>
<organism evidence="2 3">
    <name type="scientific">Mangrovihabitans endophyticus</name>
    <dbReference type="NCBI Taxonomy" id="1751298"/>
    <lineage>
        <taxon>Bacteria</taxon>
        <taxon>Bacillati</taxon>
        <taxon>Actinomycetota</taxon>
        <taxon>Actinomycetes</taxon>
        <taxon>Micromonosporales</taxon>
        <taxon>Micromonosporaceae</taxon>
        <taxon>Mangrovihabitans</taxon>
    </lineage>
</organism>
<gene>
    <name evidence="2" type="ORF">GCM10012284_51700</name>
</gene>
<dbReference type="PROSITE" id="PS51725">
    <property type="entry name" value="ABM"/>
    <property type="match status" value="1"/>
</dbReference>
<keyword evidence="2" id="KW-0560">Oxidoreductase</keyword>
<name>A0A8J3FRY4_9ACTN</name>
<comment type="caution">
    <text evidence="2">The sequence shown here is derived from an EMBL/GenBank/DDBJ whole genome shotgun (WGS) entry which is preliminary data.</text>
</comment>
<dbReference type="AlphaFoldDB" id="A0A8J3FRY4"/>
<evidence type="ECO:0000313" key="3">
    <source>
        <dbReference type="Proteomes" id="UP000656042"/>
    </source>
</evidence>
<dbReference type="RefSeq" id="WP_189081905.1">
    <property type="nucleotide sequence ID" value="NZ_BMMX01000034.1"/>
</dbReference>
<dbReference type="EMBL" id="BMMX01000034">
    <property type="protein sequence ID" value="GGL10613.1"/>
    <property type="molecule type" value="Genomic_DNA"/>
</dbReference>
<accession>A0A8J3FRY4</accession>
<dbReference type="Pfam" id="PF03992">
    <property type="entry name" value="ABM"/>
    <property type="match status" value="1"/>
</dbReference>
<reference evidence="2" key="2">
    <citation type="submission" date="2020-09" db="EMBL/GenBank/DDBJ databases">
        <authorList>
            <person name="Sun Q."/>
            <person name="Zhou Y."/>
        </authorList>
    </citation>
    <scope>NUCLEOTIDE SEQUENCE</scope>
    <source>
        <strain evidence="2">CGMCC 4.7299</strain>
    </source>
</reference>
<proteinExistence type="predicted"/>
<keyword evidence="2" id="KW-0503">Monooxygenase</keyword>